<dbReference type="EMBL" id="FOGM01000001">
    <property type="protein sequence ID" value="SER10891.1"/>
    <property type="molecule type" value="Genomic_DNA"/>
</dbReference>
<protein>
    <submittedName>
        <fullName evidence="3">Uncharacterized protein</fullName>
    </submittedName>
</protein>
<accession>A0A1H7XUY9</accession>
<feature type="compositionally biased region" description="Low complexity" evidence="2">
    <location>
        <begin position="1"/>
        <end position="12"/>
    </location>
</feature>
<dbReference type="EMBL" id="FOBM01000019">
    <property type="protein sequence ID" value="SEM37551.1"/>
    <property type="molecule type" value="Genomic_DNA"/>
</dbReference>
<dbReference type="Proteomes" id="UP000182764">
    <property type="component" value="Unassembled WGS sequence"/>
</dbReference>
<evidence type="ECO:0000313" key="5">
    <source>
        <dbReference type="Proteomes" id="UP000182712"/>
    </source>
</evidence>
<name>A0A1H7XUY9_9STRE</name>
<dbReference type="RefSeq" id="WP_074596909.1">
    <property type="nucleotide sequence ID" value="NZ_FNUH01000014.1"/>
</dbReference>
<gene>
    <name evidence="3" type="ORF">SAMN04487839_11913</name>
    <name evidence="4" type="ORF">SAMN04487840_10193</name>
</gene>
<reference evidence="5 6" key="1">
    <citation type="submission" date="2016-10" db="EMBL/GenBank/DDBJ databases">
        <authorList>
            <person name="de Groot N.N."/>
        </authorList>
    </citation>
    <scope>NUCLEOTIDE SEQUENCE [LARGE SCALE GENOMIC DNA]</scope>
    <source>
        <strain evidence="3 6">VTM1R29</strain>
        <strain evidence="4 5">VTM2R47</strain>
    </source>
</reference>
<sequence length="91" mass="10363">MTEETYTTEQQTSKASRRQKSTSERLMAKQNQLAKAKDSQAVIQKKIKGLEEEIKILENKRQQEILQEYGMSLSDLEAFLANNKDKLGGDA</sequence>
<evidence type="ECO:0000313" key="6">
    <source>
        <dbReference type="Proteomes" id="UP000182764"/>
    </source>
</evidence>
<dbReference type="Proteomes" id="UP000182712">
    <property type="component" value="Unassembled WGS sequence"/>
</dbReference>
<organism evidence="3 6">
    <name type="scientific">Streptococcus gallolyticus</name>
    <dbReference type="NCBI Taxonomy" id="315405"/>
    <lineage>
        <taxon>Bacteria</taxon>
        <taxon>Bacillati</taxon>
        <taxon>Bacillota</taxon>
        <taxon>Bacilli</taxon>
        <taxon>Lactobacillales</taxon>
        <taxon>Streptococcaceae</taxon>
        <taxon>Streptococcus</taxon>
    </lineage>
</organism>
<proteinExistence type="predicted"/>
<evidence type="ECO:0000256" key="1">
    <source>
        <dbReference type="SAM" id="Coils"/>
    </source>
</evidence>
<evidence type="ECO:0000256" key="2">
    <source>
        <dbReference type="SAM" id="MobiDB-lite"/>
    </source>
</evidence>
<dbReference type="AlphaFoldDB" id="A0A1H7XUY9"/>
<evidence type="ECO:0000313" key="3">
    <source>
        <dbReference type="EMBL" id="SEM37551.1"/>
    </source>
</evidence>
<feature type="coiled-coil region" evidence="1">
    <location>
        <begin position="33"/>
        <end position="67"/>
    </location>
</feature>
<feature type="region of interest" description="Disordered" evidence="2">
    <location>
        <begin position="1"/>
        <end position="26"/>
    </location>
</feature>
<keyword evidence="1" id="KW-0175">Coiled coil</keyword>
<evidence type="ECO:0000313" key="4">
    <source>
        <dbReference type="EMBL" id="SER10891.1"/>
    </source>
</evidence>